<name>A0A146KCU1_9EUKA</name>
<organism evidence="2">
    <name type="scientific">Trepomonas sp. PC1</name>
    <dbReference type="NCBI Taxonomy" id="1076344"/>
    <lineage>
        <taxon>Eukaryota</taxon>
        <taxon>Metamonada</taxon>
        <taxon>Diplomonadida</taxon>
        <taxon>Hexamitidae</taxon>
        <taxon>Hexamitinae</taxon>
        <taxon>Trepomonas</taxon>
    </lineage>
</organism>
<reference evidence="2" key="1">
    <citation type="submission" date="2015-07" db="EMBL/GenBank/DDBJ databases">
        <title>Adaptation to a free-living lifestyle via gene acquisitions in the diplomonad Trepomonas sp. PC1.</title>
        <authorList>
            <person name="Xu F."/>
            <person name="Jerlstrom-Hultqvist J."/>
            <person name="Kolisko M."/>
            <person name="Simpson A.G.B."/>
            <person name="Roger A.J."/>
            <person name="Svard S.G."/>
            <person name="Andersson J.O."/>
        </authorList>
    </citation>
    <scope>NUCLEOTIDE SEQUENCE</scope>
    <source>
        <strain evidence="2">PC1</strain>
    </source>
</reference>
<feature type="non-terminal residue" evidence="2">
    <location>
        <position position="1"/>
    </location>
</feature>
<feature type="transmembrane region" description="Helical" evidence="1">
    <location>
        <begin position="6"/>
        <end position="23"/>
    </location>
</feature>
<sequence length="315" mass="36707">LGITFGVIVFLALLLPQVLAFLRMKKSKMNIFVELPLITIVCQIMFIILLSLTLILSGFTNLYFVPLIFAVLTYLNKLLFSFCTQRHALKNIHDITVTSTKLQQFKKVAPVISVHIQCSNNINGKYGSLKKVTYSKQYYLEITEWYNKIQPVNIQNSDKLIKLQIDQQIELIGNSKQILEQLKTKLYNEYCKMDQNCEVWYSIIIPELTQTNYLIMGQQKWIKQWVYIISIFFCFDVWFICCLKADVPVIKLNFVKYVSIEQLKTAILCNTKPVAIEPTQLYDDQPILNIFNLKNNEDHIHKDQETILTQSTIVQ</sequence>
<gene>
    <name evidence="2" type="ORF">TPC1_14512</name>
</gene>
<accession>A0A146KCU1</accession>
<evidence type="ECO:0000313" key="2">
    <source>
        <dbReference type="EMBL" id="JAP93271.1"/>
    </source>
</evidence>
<feature type="transmembrane region" description="Helical" evidence="1">
    <location>
        <begin position="35"/>
        <end position="56"/>
    </location>
</feature>
<protein>
    <submittedName>
        <fullName evidence="2">Transmembrane domain-containing protein</fullName>
    </submittedName>
</protein>
<proteinExistence type="predicted"/>
<keyword evidence="1 2" id="KW-0812">Transmembrane</keyword>
<keyword evidence="1" id="KW-0472">Membrane</keyword>
<feature type="transmembrane region" description="Helical" evidence="1">
    <location>
        <begin position="225"/>
        <end position="247"/>
    </location>
</feature>
<evidence type="ECO:0000256" key="1">
    <source>
        <dbReference type="SAM" id="Phobius"/>
    </source>
</evidence>
<dbReference type="EMBL" id="GDID01003335">
    <property type="protein sequence ID" value="JAP93271.1"/>
    <property type="molecule type" value="Transcribed_RNA"/>
</dbReference>
<keyword evidence="1" id="KW-1133">Transmembrane helix</keyword>
<dbReference type="AlphaFoldDB" id="A0A146KCU1"/>
<feature type="transmembrane region" description="Helical" evidence="1">
    <location>
        <begin position="62"/>
        <end position="80"/>
    </location>
</feature>